<sequence>MGGGSGGAAGPFRDDGLMRRQKRGRQLIVIVHDDAET</sequence>
<dbReference type="AlphaFoldDB" id="A0A4Q0T3D8"/>
<accession>A0A4Q0T3D8</accession>
<evidence type="ECO:0000256" key="1">
    <source>
        <dbReference type="SAM" id="MobiDB-lite"/>
    </source>
</evidence>
<gene>
    <name evidence="2" type="ORF">GRAN_2903</name>
</gene>
<dbReference type="Proteomes" id="UP000289437">
    <property type="component" value="Unassembled WGS sequence"/>
</dbReference>
<proteinExistence type="predicted"/>
<name>A0A4Q0T3D8_9BACT</name>
<evidence type="ECO:0000313" key="3">
    <source>
        <dbReference type="Proteomes" id="UP000289437"/>
    </source>
</evidence>
<evidence type="ECO:0000313" key="2">
    <source>
        <dbReference type="EMBL" id="RXH56046.1"/>
    </source>
</evidence>
<feature type="region of interest" description="Disordered" evidence="1">
    <location>
        <begin position="1"/>
        <end position="23"/>
    </location>
</feature>
<reference evidence="2 3" key="1">
    <citation type="submission" date="2018-11" db="EMBL/GenBank/DDBJ databases">
        <authorList>
            <person name="Mardanov A.V."/>
            <person name="Ravin N.V."/>
            <person name="Dedysh S.N."/>
        </authorList>
    </citation>
    <scope>NUCLEOTIDE SEQUENCE [LARGE SCALE GENOMIC DNA]</scope>
    <source>
        <strain evidence="2 3">AF10</strain>
    </source>
</reference>
<reference evidence="3" key="2">
    <citation type="submission" date="2019-02" db="EMBL/GenBank/DDBJ databases">
        <title>Granulicella sibirica sp. nov., a psychrotolerant acidobacterium isolated from an organic soil layer in forested tundra, West Siberia.</title>
        <authorList>
            <person name="Oshkin I.Y."/>
            <person name="Kulichevskaya I.S."/>
            <person name="Rijpstra W.I.C."/>
            <person name="Sinninghe Damste J.S."/>
            <person name="Rakitin A.L."/>
            <person name="Ravin N.V."/>
            <person name="Dedysh S.N."/>
        </authorList>
    </citation>
    <scope>NUCLEOTIDE SEQUENCE [LARGE SCALE GENOMIC DNA]</scope>
    <source>
        <strain evidence="3">AF10</strain>
    </source>
</reference>
<organism evidence="2 3">
    <name type="scientific">Granulicella sibirica</name>
    <dbReference type="NCBI Taxonomy" id="2479048"/>
    <lineage>
        <taxon>Bacteria</taxon>
        <taxon>Pseudomonadati</taxon>
        <taxon>Acidobacteriota</taxon>
        <taxon>Terriglobia</taxon>
        <taxon>Terriglobales</taxon>
        <taxon>Acidobacteriaceae</taxon>
        <taxon>Granulicella</taxon>
    </lineage>
</organism>
<comment type="caution">
    <text evidence="2">The sequence shown here is derived from an EMBL/GenBank/DDBJ whole genome shotgun (WGS) entry which is preliminary data.</text>
</comment>
<dbReference type="EMBL" id="RDSM01000002">
    <property type="protein sequence ID" value="RXH56046.1"/>
    <property type="molecule type" value="Genomic_DNA"/>
</dbReference>
<keyword evidence="3" id="KW-1185">Reference proteome</keyword>
<protein>
    <submittedName>
        <fullName evidence="2">Uncharacterized protein</fullName>
    </submittedName>
</protein>